<gene>
    <name evidence="1" type="ordered locus">LD85_1478</name>
</gene>
<accession>D2PK42</accession>
<dbReference type="KEGG" id="sii:LD85_1478"/>
<sequence>MKKKERKEELDLDEVETPYTVTNRAISEMVSPKDTMLYLDKNQIGLILTAYEFARLPEYFGEKPVTELAEYADKLKHYLVSKGGRGRRDILRILKYGNSETRENVNKSIFRQLLGKHDEGEVDDA</sequence>
<dbReference type="AlphaFoldDB" id="D2PK42"/>
<organism evidence="1 2">
    <name type="scientific">Saccharolobus islandicus (strain L.D.8.5 / Lassen #2)</name>
    <name type="common">Sulfolobus islandicus</name>
    <dbReference type="NCBI Taxonomy" id="425944"/>
    <lineage>
        <taxon>Archaea</taxon>
        <taxon>Thermoproteota</taxon>
        <taxon>Thermoprotei</taxon>
        <taxon>Sulfolobales</taxon>
        <taxon>Sulfolobaceae</taxon>
        <taxon>Saccharolobus</taxon>
    </lineage>
</organism>
<protein>
    <submittedName>
        <fullName evidence="1">Uncharacterized protein</fullName>
    </submittedName>
</protein>
<reference evidence="2" key="1">
    <citation type="journal article" date="2009" name="Proc. Natl. Acad. Sci. U.S.A.">
        <title>Biogeography of the Sulfolobus islandicus pan-genome.</title>
        <authorList>
            <person name="Reno M.L."/>
            <person name="Held N.L."/>
            <person name="Fields C.J."/>
            <person name="Burke P.V."/>
            <person name="Whitaker R.J."/>
        </authorList>
    </citation>
    <scope>NUCLEOTIDE SEQUENCE [LARGE SCALE GENOMIC DNA]</scope>
    <source>
        <strain evidence="2">L.D.8.5 / Lassen #2</strain>
    </source>
</reference>
<evidence type="ECO:0000313" key="2">
    <source>
        <dbReference type="Proteomes" id="UP000001404"/>
    </source>
</evidence>
<dbReference type="Proteomes" id="UP000001404">
    <property type="component" value="Chromosome"/>
</dbReference>
<name>D2PK42_SACI9</name>
<dbReference type="HOGENOM" id="CLU_142663_0_0_2"/>
<evidence type="ECO:0000313" key="1">
    <source>
        <dbReference type="EMBL" id="ADB87145.1"/>
    </source>
</evidence>
<proteinExistence type="predicted"/>
<dbReference type="EMBL" id="CP001731">
    <property type="protein sequence ID" value="ADB87145.1"/>
    <property type="molecule type" value="Genomic_DNA"/>
</dbReference>